<comment type="caution">
    <text evidence="2">The sequence shown here is derived from an EMBL/GenBank/DDBJ whole genome shotgun (WGS) entry which is preliminary data.</text>
</comment>
<protein>
    <submittedName>
        <fullName evidence="2">Uncharacterized protein</fullName>
    </submittedName>
</protein>
<gene>
    <name evidence="2" type="ORF">MUA00_01710</name>
</gene>
<sequence>MVNKFIKRLMMLVLVSYMPLSAAALTVGDISNSQQSTIMLKSALERAKLEKELSDMKDVKISASEVCTNKGVGMLTLKAVYGVKNLRYATFYYNPSAIIEARIGDNLLCGEKVMAIQLDNVKVEKDGVVYTITGSSRTVAKNQG</sequence>
<dbReference type="AlphaFoldDB" id="A0A9X3ALY5"/>
<evidence type="ECO:0000313" key="3">
    <source>
        <dbReference type="Proteomes" id="UP001150641"/>
    </source>
</evidence>
<organism evidence="2 3">
    <name type="scientific">Dryocola boscaweniae</name>
    <dbReference type="NCBI Taxonomy" id="2925397"/>
    <lineage>
        <taxon>Bacteria</taxon>
        <taxon>Pseudomonadati</taxon>
        <taxon>Pseudomonadota</taxon>
        <taxon>Gammaproteobacteria</taxon>
        <taxon>Enterobacterales</taxon>
        <taxon>Enterobacteriaceae</taxon>
        <taxon>Dryocola</taxon>
    </lineage>
</organism>
<keyword evidence="3" id="KW-1185">Reference proteome</keyword>
<proteinExistence type="predicted"/>
<evidence type="ECO:0000313" key="2">
    <source>
        <dbReference type="EMBL" id="MCT4700537.1"/>
    </source>
</evidence>
<keyword evidence="1" id="KW-0732">Signal</keyword>
<dbReference type="RefSeq" id="WP_271121409.1">
    <property type="nucleotide sequence ID" value="NZ_JALHAN010000053.1"/>
</dbReference>
<feature type="signal peptide" evidence="1">
    <location>
        <begin position="1"/>
        <end position="22"/>
    </location>
</feature>
<accession>A0A9X3ALY5</accession>
<evidence type="ECO:0000256" key="1">
    <source>
        <dbReference type="SAM" id="SignalP"/>
    </source>
</evidence>
<dbReference type="EMBL" id="JALHAP010000066">
    <property type="protein sequence ID" value="MCT4700537.1"/>
    <property type="molecule type" value="Genomic_DNA"/>
</dbReference>
<reference evidence="2" key="1">
    <citation type="submission" date="2022-03" db="EMBL/GenBank/DDBJ databases">
        <title>Proposal of a novel genus Dryocolo and two novel species.</title>
        <authorList>
            <person name="Maddock D.W."/>
            <person name="Brady C.L."/>
            <person name="Denman S."/>
            <person name="Arnold D."/>
        </authorList>
    </citation>
    <scope>NUCLEOTIDE SEQUENCE</scope>
    <source>
        <strain evidence="2">H6W4</strain>
    </source>
</reference>
<name>A0A9X3ALY5_9ENTR</name>
<feature type="chain" id="PRO_5040857304" evidence="1">
    <location>
        <begin position="23"/>
        <end position="144"/>
    </location>
</feature>
<dbReference type="Proteomes" id="UP001150641">
    <property type="component" value="Unassembled WGS sequence"/>
</dbReference>